<protein>
    <submittedName>
        <fullName evidence="2">6-phosphogluconolactonase</fullName>
    </submittedName>
</protein>
<accession>A0AAE3EGL4</accession>
<evidence type="ECO:0000313" key="2">
    <source>
        <dbReference type="EMBL" id="MCD1653463.1"/>
    </source>
</evidence>
<name>A0AAE3EGL4_9SPIR</name>
<dbReference type="Pfam" id="PF01182">
    <property type="entry name" value="Glucosamine_iso"/>
    <property type="match status" value="1"/>
</dbReference>
<gene>
    <name evidence="2" type="ORF">K7J14_01965</name>
</gene>
<feature type="domain" description="Glucosamine/galactosamine-6-phosphate isomerase" evidence="1">
    <location>
        <begin position="11"/>
        <end position="232"/>
    </location>
</feature>
<keyword evidence="3" id="KW-1185">Reference proteome</keyword>
<dbReference type="Gene3D" id="3.40.50.1360">
    <property type="match status" value="1"/>
</dbReference>
<proteinExistence type="predicted"/>
<comment type="caution">
    <text evidence="2">The sequence shown here is derived from an EMBL/GenBank/DDBJ whole genome shotgun (WGS) entry which is preliminary data.</text>
</comment>
<evidence type="ECO:0000259" key="1">
    <source>
        <dbReference type="Pfam" id="PF01182"/>
    </source>
</evidence>
<dbReference type="SUPFAM" id="SSF100950">
    <property type="entry name" value="NagB/RpiA/CoA transferase-like"/>
    <property type="match status" value="1"/>
</dbReference>
<dbReference type="GO" id="GO:0005975">
    <property type="term" value="P:carbohydrate metabolic process"/>
    <property type="evidence" value="ECO:0007669"/>
    <property type="project" value="InterPro"/>
</dbReference>
<sequence length="243" mass="25957">MECIYGSNPEQVKNALIQDMAEKLKLNMPVLFLASGGSTAGLAADVCNGLAAGFPKDDSRLKWLLTVTLADERWGAAGHSESNWKLLLEKGLPVHRIGTVPLLKDDKDTGAAGMEAAVRAFEKLLGEAVERRERGELHIAGLFGIGEDGHTAGILPGSPASLCAEKNKQDGPWAAGYSSALFKRITITPAFLSHVDLALAWAGGASKMRALAAIHSSDSFEDVPAKYLQTARRSAVYTDQENR</sequence>
<reference evidence="2" key="1">
    <citation type="submission" date="2021-08" db="EMBL/GenBank/DDBJ databases">
        <title>Comparative analyses of Brucepasteria parasyntrophica and Teretinema zuelzerae.</title>
        <authorList>
            <person name="Song Y."/>
            <person name="Brune A."/>
        </authorList>
    </citation>
    <scope>NUCLEOTIDE SEQUENCE</scope>
    <source>
        <strain evidence="2">DSM 1903</strain>
    </source>
</reference>
<dbReference type="InterPro" id="IPR037171">
    <property type="entry name" value="NagB/RpiA_transferase-like"/>
</dbReference>
<dbReference type="EMBL" id="JAINWA010000001">
    <property type="protein sequence ID" value="MCD1653463.1"/>
    <property type="molecule type" value="Genomic_DNA"/>
</dbReference>
<dbReference type="InterPro" id="IPR006148">
    <property type="entry name" value="Glc/Gal-6P_isomerase"/>
</dbReference>
<organism evidence="2 3">
    <name type="scientific">Teretinema zuelzerae</name>
    <dbReference type="NCBI Taxonomy" id="156"/>
    <lineage>
        <taxon>Bacteria</taxon>
        <taxon>Pseudomonadati</taxon>
        <taxon>Spirochaetota</taxon>
        <taxon>Spirochaetia</taxon>
        <taxon>Spirochaetales</taxon>
        <taxon>Treponemataceae</taxon>
        <taxon>Teretinema</taxon>
    </lineage>
</organism>
<dbReference type="AlphaFoldDB" id="A0AAE3EGL4"/>
<dbReference type="Proteomes" id="UP001198163">
    <property type="component" value="Unassembled WGS sequence"/>
</dbReference>
<dbReference type="RefSeq" id="WP_230752476.1">
    <property type="nucleotide sequence ID" value="NZ_JAINWA010000001.1"/>
</dbReference>
<evidence type="ECO:0000313" key="3">
    <source>
        <dbReference type="Proteomes" id="UP001198163"/>
    </source>
</evidence>